<dbReference type="PANTHER" id="PTHR33973:SF4">
    <property type="entry name" value="OS07G0153300 PROTEIN"/>
    <property type="match status" value="1"/>
</dbReference>
<dbReference type="InterPro" id="IPR010775">
    <property type="entry name" value="DUF1365"/>
</dbReference>
<dbReference type="Proteomes" id="UP000076722">
    <property type="component" value="Unassembled WGS sequence"/>
</dbReference>
<keyword evidence="3" id="KW-1185">Reference proteome</keyword>
<name>A0A164Q4V0_9AGAM</name>
<dbReference type="EMBL" id="KV419428">
    <property type="protein sequence ID" value="KZS89327.1"/>
    <property type="molecule type" value="Genomic_DNA"/>
</dbReference>
<dbReference type="PANTHER" id="PTHR33973">
    <property type="entry name" value="OS07G0153300 PROTEIN"/>
    <property type="match status" value="1"/>
</dbReference>
<dbReference type="STRING" id="1314777.A0A164Q4V0"/>
<keyword evidence="1" id="KW-1133">Transmembrane helix</keyword>
<evidence type="ECO:0000313" key="2">
    <source>
        <dbReference type="EMBL" id="KZS89327.1"/>
    </source>
</evidence>
<dbReference type="Pfam" id="PF07103">
    <property type="entry name" value="DUF1365"/>
    <property type="match status" value="1"/>
</dbReference>
<evidence type="ECO:0000313" key="3">
    <source>
        <dbReference type="Proteomes" id="UP000076722"/>
    </source>
</evidence>
<evidence type="ECO:0008006" key="4">
    <source>
        <dbReference type="Google" id="ProtNLM"/>
    </source>
</evidence>
<protein>
    <recommendedName>
        <fullName evidence="4">DUF1365-domain-containing protein</fullName>
    </recommendedName>
</protein>
<dbReference type="OrthoDB" id="3340520at2759"/>
<keyword evidence="1" id="KW-0472">Membrane</keyword>
<feature type="transmembrane region" description="Helical" evidence="1">
    <location>
        <begin position="18"/>
        <end position="36"/>
    </location>
</feature>
<gene>
    <name evidence="2" type="ORF">SISNIDRAFT_489296</name>
</gene>
<evidence type="ECO:0000256" key="1">
    <source>
        <dbReference type="SAM" id="Phobius"/>
    </source>
</evidence>
<organism evidence="2 3">
    <name type="scientific">Sistotremastrum niveocremeum HHB9708</name>
    <dbReference type="NCBI Taxonomy" id="1314777"/>
    <lineage>
        <taxon>Eukaryota</taxon>
        <taxon>Fungi</taxon>
        <taxon>Dikarya</taxon>
        <taxon>Basidiomycota</taxon>
        <taxon>Agaricomycotina</taxon>
        <taxon>Agaricomycetes</taxon>
        <taxon>Sistotremastrales</taxon>
        <taxon>Sistotremastraceae</taxon>
        <taxon>Sertulicium</taxon>
        <taxon>Sertulicium niveocremeum</taxon>
    </lineage>
</organism>
<dbReference type="AlphaFoldDB" id="A0A164Q4V0"/>
<sequence length="573" mass="64220">MYNVAAHLLQLTGTGYSIAPFVLIGILSAVAAYAYASPAKVWGSTPSLTSTKAYLLRCSVYHARLLPRESAHSFRYPTMAMLLPLRALESNALDLGNGYLFGYGSSAFNVTGIRPATYLTPTTDPSKSIFAKLQDTLAARGLPSRRLKDAWVLTMPTYLGYEGINPLTVYYCYDISDTLWTVVLEVHNTFGERHIYVLFPGEGEDDKPQDGFEHSWTFPRQFHVSPFNDRSGYYRCSVQLPSQGPSAQKQAERMQPAVKITLLTADDIPEVKLIASINARKSIPLSSRSLVTALIQTPFILFLSLPRILYQAFILHYFKRLDVFPRPDPHATSPLVESRLSPVANPVQDPHPTRLSGAIGWLPESRSERWARHRIEAFLLQRTAELNYTVLLVSSDPGTKIKTFPNSPPSKNPEETLIIYYRSPKVFTTILLAPSPQHAIMLGSRAEGFFTPSSEELFIEIFSASPSPNPAQNIIRTRISTLCTHAAQSIRRKLIPPHIQSELEVPPKHCLDRPMDLTMLVVLSFLCIADALERILTFAFRVRFVAGFEPWEGWNRLDKTSLNTRTKHGSIRS</sequence>
<proteinExistence type="predicted"/>
<accession>A0A164Q4V0</accession>
<keyword evidence="1" id="KW-0812">Transmembrane</keyword>
<reference evidence="2 3" key="1">
    <citation type="journal article" date="2016" name="Mol. Biol. Evol.">
        <title>Comparative Genomics of Early-Diverging Mushroom-Forming Fungi Provides Insights into the Origins of Lignocellulose Decay Capabilities.</title>
        <authorList>
            <person name="Nagy L.G."/>
            <person name="Riley R."/>
            <person name="Tritt A."/>
            <person name="Adam C."/>
            <person name="Daum C."/>
            <person name="Floudas D."/>
            <person name="Sun H."/>
            <person name="Yadav J.S."/>
            <person name="Pangilinan J."/>
            <person name="Larsson K.H."/>
            <person name="Matsuura K."/>
            <person name="Barry K."/>
            <person name="Labutti K."/>
            <person name="Kuo R."/>
            <person name="Ohm R.A."/>
            <person name="Bhattacharya S.S."/>
            <person name="Shirouzu T."/>
            <person name="Yoshinaga Y."/>
            <person name="Martin F.M."/>
            <person name="Grigoriev I.V."/>
            <person name="Hibbett D.S."/>
        </authorList>
    </citation>
    <scope>NUCLEOTIDE SEQUENCE [LARGE SCALE GENOMIC DNA]</scope>
    <source>
        <strain evidence="2 3">HHB9708</strain>
    </source>
</reference>